<evidence type="ECO:0000256" key="3">
    <source>
        <dbReference type="ARBA" id="ARBA00023239"/>
    </source>
</evidence>
<dbReference type="GO" id="GO:0009234">
    <property type="term" value="P:menaquinone biosynthetic process"/>
    <property type="evidence" value="ECO:0007669"/>
    <property type="project" value="UniProtKB-UniRule"/>
</dbReference>
<dbReference type="AlphaFoldDB" id="A0A7X0H7T5"/>
<comment type="caution">
    <text evidence="5">The sequence shown here is derived from an EMBL/GenBank/DDBJ whole genome shotgun (WGS) entry which is preliminary data.</text>
</comment>
<keyword evidence="2 4" id="KW-0474">Menaquinone biosynthesis</keyword>
<dbReference type="EMBL" id="JACHGY010000001">
    <property type="protein sequence ID" value="MBB6430841.1"/>
    <property type="molecule type" value="Genomic_DNA"/>
</dbReference>
<gene>
    <name evidence="4" type="primary">mqnA</name>
    <name evidence="5" type="ORF">HNQ40_002647</name>
</gene>
<evidence type="ECO:0000256" key="2">
    <source>
        <dbReference type="ARBA" id="ARBA00022428"/>
    </source>
</evidence>
<dbReference type="Proteomes" id="UP000541810">
    <property type="component" value="Unassembled WGS sequence"/>
</dbReference>
<organism evidence="5 6">
    <name type="scientific">Algisphaera agarilytica</name>
    <dbReference type="NCBI Taxonomy" id="1385975"/>
    <lineage>
        <taxon>Bacteria</taxon>
        <taxon>Pseudomonadati</taxon>
        <taxon>Planctomycetota</taxon>
        <taxon>Phycisphaerae</taxon>
        <taxon>Phycisphaerales</taxon>
        <taxon>Phycisphaeraceae</taxon>
        <taxon>Algisphaera</taxon>
    </lineage>
</organism>
<comment type="pathway">
    <text evidence="1 4">Quinol/quinone metabolism; menaquinone biosynthesis.</text>
</comment>
<accession>A0A7X0H7T5</accession>
<dbReference type="Gene3D" id="3.40.190.10">
    <property type="entry name" value="Periplasmic binding protein-like II"/>
    <property type="match status" value="2"/>
</dbReference>
<name>A0A7X0H7T5_9BACT</name>
<evidence type="ECO:0000256" key="1">
    <source>
        <dbReference type="ARBA" id="ARBA00004863"/>
    </source>
</evidence>
<keyword evidence="3 4" id="KW-0456">Lyase</keyword>
<keyword evidence="6" id="KW-1185">Reference proteome</keyword>
<dbReference type="RefSeq" id="WP_184678335.1">
    <property type="nucleotide sequence ID" value="NZ_JACHGY010000001.1"/>
</dbReference>
<sequence>MVDAESTPNSKRIGCVSYLNAKPLIHGLPAEAGELQLEVPSRLIGRLLSGEVDLALCSVVDHFFHPEATRLVPVGGIACEGPTLTVRLFSRVPMEKLTKIHADTDSHTSVLLLRVLLHDLYGLTPELVHYDTRAQLAGQTPVDPAHPPEAMLLIGDKVVTNAPPATVYPYQLDLGAAWHDLTDRPFVFATWLAKADGELGELPTVLSETLKANLGRLDEIVQTYAATHGWPADMAAEYLGNILRFEVGERELDAIAHFRGRLESLGLIESLDVSDTKRVSSES</sequence>
<dbReference type="UniPathway" id="UPA00079"/>
<reference evidence="5 6" key="1">
    <citation type="submission" date="2020-08" db="EMBL/GenBank/DDBJ databases">
        <title>Genomic Encyclopedia of Type Strains, Phase IV (KMG-IV): sequencing the most valuable type-strain genomes for metagenomic binning, comparative biology and taxonomic classification.</title>
        <authorList>
            <person name="Goeker M."/>
        </authorList>
    </citation>
    <scope>NUCLEOTIDE SEQUENCE [LARGE SCALE GENOMIC DNA]</scope>
    <source>
        <strain evidence="5 6">DSM 103725</strain>
    </source>
</reference>
<evidence type="ECO:0000256" key="4">
    <source>
        <dbReference type="HAMAP-Rule" id="MF_00995"/>
    </source>
</evidence>
<protein>
    <recommendedName>
        <fullName evidence="4">Chorismate dehydratase</fullName>
        <ecNumber evidence="4">4.2.1.151</ecNumber>
    </recommendedName>
    <alternativeName>
        <fullName evidence="4">Menaquinone biosynthetic enzyme MqnA</fullName>
    </alternativeName>
</protein>
<dbReference type="GO" id="GO:0016836">
    <property type="term" value="F:hydro-lyase activity"/>
    <property type="evidence" value="ECO:0007669"/>
    <property type="project" value="UniProtKB-UniRule"/>
</dbReference>
<dbReference type="InterPro" id="IPR030868">
    <property type="entry name" value="MqnA"/>
</dbReference>
<dbReference type="Pfam" id="PF02621">
    <property type="entry name" value="VitK2_biosynth"/>
    <property type="match status" value="1"/>
</dbReference>
<evidence type="ECO:0000313" key="6">
    <source>
        <dbReference type="Proteomes" id="UP000541810"/>
    </source>
</evidence>
<dbReference type="EC" id="4.2.1.151" evidence="4"/>
<evidence type="ECO:0000313" key="5">
    <source>
        <dbReference type="EMBL" id="MBB6430841.1"/>
    </source>
</evidence>
<comment type="catalytic activity">
    <reaction evidence="4">
        <text>chorismate = 3-[(1-carboxyvinyl)-oxy]benzoate + H2O</text>
        <dbReference type="Rhea" id="RHEA:40051"/>
        <dbReference type="ChEBI" id="CHEBI:15377"/>
        <dbReference type="ChEBI" id="CHEBI:29748"/>
        <dbReference type="ChEBI" id="CHEBI:76981"/>
        <dbReference type="EC" id="4.2.1.151"/>
    </reaction>
</comment>
<proteinExistence type="inferred from homology"/>
<comment type="function">
    <text evidence="4">Catalyzes the dehydration of chorismate into 3-[(1-carboxyvinyl)oxy]benzoate, a step in the biosynthesis of menaquinone (MK, vitamin K2).</text>
</comment>
<dbReference type="PANTHER" id="PTHR37690">
    <property type="entry name" value="CHORISMATE DEHYDRATASE"/>
    <property type="match status" value="1"/>
</dbReference>
<dbReference type="HAMAP" id="MF_00995">
    <property type="entry name" value="MqnA"/>
    <property type="match status" value="1"/>
</dbReference>
<dbReference type="CDD" id="cd13634">
    <property type="entry name" value="PBP2_Sco4506"/>
    <property type="match status" value="1"/>
</dbReference>
<dbReference type="PANTHER" id="PTHR37690:SF1">
    <property type="entry name" value="CHORISMATE DEHYDRATASE"/>
    <property type="match status" value="1"/>
</dbReference>
<comment type="similarity">
    <text evidence="4">Belongs to the MqnA/MqnD family. MqnA subfamily.</text>
</comment>
<dbReference type="SUPFAM" id="SSF53850">
    <property type="entry name" value="Periplasmic binding protein-like II"/>
    <property type="match status" value="1"/>
</dbReference>
<dbReference type="InterPro" id="IPR003773">
    <property type="entry name" value="Menaquinone_biosynth"/>
</dbReference>